<name>A0A2K8N5L4_9BACL</name>
<feature type="transmembrane region" description="Helical" evidence="5">
    <location>
        <begin position="195"/>
        <end position="212"/>
    </location>
</feature>
<dbReference type="PANTHER" id="PTHR30371:SF4">
    <property type="entry name" value="SEC-INDEPENDENT PROTEIN TRANSLOCASE PROTEIN TATCD"/>
    <property type="match status" value="1"/>
</dbReference>
<keyword evidence="5" id="KW-0813">Transport</keyword>
<dbReference type="NCBIfam" id="TIGR00945">
    <property type="entry name" value="tatC"/>
    <property type="match status" value="1"/>
</dbReference>
<comment type="subcellular location">
    <subcellularLocation>
        <location evidence="5">Cell membrane</location>
        <topology evidence="5">Multi-pass membrane protein</topology>
    </subcellularLocation>
    <subcellularLocation>
        <location evidence="1">Membrane</location>
        <topology evidence="1">Multi-pass membrane protein</topology>
    </subcellularLocation>
</comment>
<feature type="transmembrane region" description="Helical" evidence="5">
    <location>
        <begin position="107"/>
        <end position="134"/>
    </location>
</feature>
<dbReference type="KEGG" id="kyr:CVV65_01175"/>
<dbReference type="InterPro" id="IPR019820">
    <property type="entry name" value="Sec-indep_translocase_CS"/>
</dbReference>
<keyword evidence="5" id="KW-0811">Translocation</keyword>
<dbReference type="GO" id="GO:0033281">
    <property type="term" value="C:TAT protein transport complex"/>
    <property type="evidence" value="ECO:0007669"/>
    <property type="project" value="UniProtKB-UniRule"/>
</dbReference>
<comment type="caution">
    <text evidence="5">Lacks conserved residue(s) required for the propagation of feature annotation.</text>
</comment>
<feature type="transmembrane region" description="Helical" evidence="5">
    <location>
        <begin position="70"/>
        <end position="95"/>
    </location>
</feature>
<proteinExistence type="inferred from homology"/>
<evidence type="ECO:0000256" key="3">
    <source>
        <dbReference type="ARBA" id="ARBA00022989"/>
    </source>
</evidence>
<dbReference type="GO" id="GO:0009977">
    <property type="term" value="F:proton motive force dependent protein transmembrane transporter activity"/>
    <property type="evidence" value="ECO:0007669"/>
    <property type="project" value="TreeGrafter"/>
</dbReference>
<feature type="transmembrane region" description="Helical" evidence="5">
    <location>
        <begin position="21"/>
        <end position="40"/>
    </location>
</feature>
<evidence type="ECO:0000256" key="2">
    <source>
        <dbReference type="ARBA" id="ARBA00022692"/>
    </source>
</evidence>
<dbReference type="RefSeq" id="WP_100666602.1">
    <property type="nucleotide sequence ID" value="NZ_CP024955.1"/>
</dbReference>
<evidence type="ECO:0000313" key="7">
    <source>
        <dbReference type="Proteomes" id="UP000231932"/>
    </source>
</evidence>
<feature type="transmembrane region" description="Helical" evidence="5">
    <location>
        <begin position="154"/>
        <end position="174"/>
    </location>
</feature>
<keyword evidence="2 5" id="KW-0812">Transmembrane</keyword>
<dbReference type="InterPro" id="IPR002033">
    <property type="entry name" value="TatC"/>
</dbReference>
<keyword evidence="7" id="KW-1185">Reference proteome</keyword>
<reference evidence="7" key="1">
    <citation type="submission" date="2017-11" db="EMBL/GenBank/DDBJ databases">
        <title>Complete Genome Sequence of Kyrpidia sp. Strain EA-1, a thermophilic, hydrogen-oxidizing Bacterium, isolated from the Azores.</title>
        <authorList>
            <person name="Reiner J.E."/>
            <person name="Lapp C.J."/>
            <person name="Bunk B."/>
            <person name="Gescher J."/>
        </authorList>
    </citation>
    <scope>NUCLEOTIDE SEQUENCE [LARGE SCALE GENOMIC DNA]</scope>
    <source>
        <strain evidence="7">EA-1</strain>
    </source>
</reference>
<dbReference type="GO" id="GO:0043953">
    <property type="term" value="P:protein transport by the Tat complex"/>
    <property type="evidence" value="ECO:0007669"/>
    <property type="project" value="UniProtKB-UniRule"/>
</dbReference>
<keyword evidence="4 5" id="KW-0472">Membrane</keyword>
<dbReference type="GO" id="GO:0065002">
    <property type="term" value="P:intracellular protein transmembrane transport"/>
    <property type="evidence" value="ECO:0007669"/>
    <property type="project" value="TreeGrafter"/>
</dbReference>
<evidence type="ECO:0000256" key="5">
    <source>
        <dbReference type="HAMAP-Rule" id="MF_00902"/>
    </source>
</evidence>
<dbReference type="PANTHER" id="PTHR30371">
    <property type="entry name" value="SEC-INDEPENDENT PROTEIN TRANSLOCASE PROTEIN TATC"/>
    <property type="match status" value="1"/>
</dbReference>
<protein>
    <recommendedName>
        <fullName evidence="5">Sec-independent protein translocase protein TatC</fullName>
    </recommendedName>
</protein>
<gene>
    <name evidence="5 6" type="primary">tatC</name>
    <name evidence="6" type="ORF">CVV65_01175</name>
</gene>
<dbReference type="PRINTS" id="PR01840">
    <property type="entry name" value="TATCFAMILY"/>
</dbReference>
<evidence type="ECO:0000256" key="4">
    <source>
        <dbReference type="ARBA" id="ARBA00023136"/>
    </source>
</evidence>
<dbReference type="Proteomes" id="UP000231932">
    <property type="component" value="Chromosome"/>
</dbReference>
<evidence type="ECO:0000256" key="1">
    <source>
        <dbReference type="ARBA" id="ARBA00004141"/>
    </source>
</evidence>
<keyword evidence="5" id="KW-0653">Protein transport</keyword>
<accession>A0A2K8N5L4</accession>
<comment type="similarity">
    <text evidence="5">Belongs to the TatC family.</text>
</comment>
<dbReference type="Pfam" id="PF00902">
    <property type="entry name" value="TatC"/>
    <property type="match status" value="1"/>
</dbReference>
<keyword evidence="5" id="KW-1003">Cell membrane</keyword>
<dbReference type="AlphaFoldDB" id="A0A2K8N5L4"/>
<dbReference type="OrthoDB" id="9777044at2"/>
<evidence type="ECO:0000313" key="6">
    <source>
        <dbReference type="EMBL" id="ATY83762.1"/>
    </source>
</evidence>
<dbReference type="EMBL" id="CP024955">
    <property type="protein sequence ID" value="ATY83762.1"/>
    <property type="molecule type" value="Genomic_DNA"/>
</dbReference>
<dbReference type="PROSITE" id="PS01218">
    <property type="entry name" value="TATC"/>
    <property type="match status" value="1"/>
</dbReference>
<sequence>MEAPQDQPKTFVEHLAELRKLLIQTLIVFVIALGVAFFYVDRVLVWLEIPAVRAGLGRPMVLGAGEVVRVYFMLAGVTALGVTLPFLLFQIWRFVAPGLTPRERRVALAYIPMTLFIFLAGVAFGYFLVFPMVFRFLIRLGAEQFNVQITAGNYFGFMINIIVPLGLIFELPLATMFLTRLGIVTPAFLGKMRRYAYLVLVIIGAMITPPDFVSHLSVTIPMILLYELSVSVSKWVWARRQKNPDDPVAN</sequence>
<organism evidence="6 7">
    <name type="scientific">Kyrpidia spormannii</name>
    <dbReference type="NCBI Taxonomy" id="2055160"/>
    <lineage>
        <taxon>Bacteria</taxon>
        <taxon>Bacillati</taxon>
        <taxon>Bacillota</taxon>
        <taxon>Bacilli</taxon>
        <taxon>Bacillales</taxon>
        <taxon>Alicyclobacillaceae</taxon>
        <taxon>Kyrpidia</taxon>
    </lineage>
</organism>
<comment type="function">
    <text evidence="5">Part of the twin-arginine translocation (Tat) system that transports large folded proteins containing a characteristic twin-arginine motif in their signal peptide across membranes.</text>
</comment>
<dbReference type="HAMAP" id="MF_00902">
    <property type="entry name" value="TatC"/>
    <property type="match status" value="1"/>
</dbReference>
<comment type="subunit">
    <text evidence="5">Forms a complex with TatA.</text>
</comment>
<keyword evidence="3 5" id="KW-1133">Transmembrane helix</keyword>